<name>A0ABD2PR29_9PLAT</name>
<dbReference type="AlphaFoldDB" id="A0ABD2PR29"/>
<evidence type="ECO:0000313" key="3">
    <source>
        <dbReference type="Proteomes" id="UP001626550"/>
    </source>
</evidence>
<sequence>ESSRNMQQMTDAFMKMQAELESIKQRAEKAERRAVENDKQNKREMRDLQSRLEQEQQKREKLELRMQEGATNWQHTGTTL</sequence>
<dbReference type="Proteomes" id="UP001626550">
    <property type="component" value="Unassembled WGS sequence"/>
</dbReference>
<comment type="caution">
    <text evidence="2">The sequence shown here is derived from an EMBL/GenBank/DDBJ whole genome shotgun (WGS) entry which is preliminary data.</text>
</comment>
<proteinExistence type="predicted"/>
<feature type="non-terminal residue" evidence="2">
    <location>
        <position position="1"/>
    </location>
</feature>
<gene>
    <name evidence="2" type="ORF">Ciccas_011498</name>
</gene>
<evidence type="ECO:0000256" key="1">
    <source>
        <dbReference type="SAM" id="MobiDB-lite"/>
    </source>
</evidence>
<dbReference type="EMBL" id="JBJKFK010003399">
    <property type="protein sequence ID" value="KAL3309947.1"/>
    <property type="molecule type" value="Genomic_DNA"/>
</dbReference>
<accession>A0ABD2PR29</accession>
<feature type="compositionally biased region" description="Basic and acidic residues" evidence="1">
    <location>
        <begin position="21"/>
        <end position="66"/>
    </location>
</feature>
<reference evidence="2 3" key="1">
    <citation type="submission" date="2024-11" db="EMBL/GenBank/DDBJ databases">
        <title>Adaptive evolution of stress response genes in parasites aligns with host niche diversity.</title>
        <authorList>
            <person name="Hahn C."/>
            <person name="Resl P."/>
        </authorList>
    </citation>
    <scope>NUCLEOTIDE SEQUENCE [LARGE SCALE GENOMIC DNA]</scope>
    <source>
        <strain evidence="2">EGGRZ-B1_66</strain>
        <tissue evidence="2">Body</tissue>
    </source>
</reference>
<organism evidence="2 3">
    <name type="scientific">Cichlidogyrus casuarinus</name>
    <dbReference type="NCBI Taxonomy" id="1844966"/>
    <lineage>
        <taxon>Eukaryota</taxon>
        <taxon>Metazoa</taxon>
        <taxon>Spiralia</taxon>
        <taxon>Lophotrochozoa</taxon>
        <taxon>Platyhelminthes</taxon>
        <taxon>Monogenea</taxon>
        <taxon>Monopisthocotylea</taxon>
        <taxon>Dactylogyridea</taxon>
        <taxon>Ancyrocephalidae</taxon>
        <taxon>Cichlidogyrus</taxon>
    </lineage>
</organism>
<keyword evidence="3" id="KW-1185">Reference proteome</keyword>
<feature type="compositionally biased region" description="Polar residues" evidence="1">
    <location>
        <begin position="69"/>
        <end position="80"/>
    </location>
</feature>
<feature type="region of interest" description="Disordered" evidence="1">
    <location>
        <begin position="21"/>
        <end position="80"/>
    </location>
</feature>
<evidence type="ECO:0000313" key="2">
    <source>
        <dbReference type="EMBL" id="KAL3309947.1"/>
    </source>
</evidence>
<protein>
    <submittedName>
        <fullName evidence="2">Uncharacterized protein</fullName>
    </submittedName>
</protein>